<dbReference type="Gene3D" id="3.40.190.270">
    <property type="match status" value="1"/>
</dbReference>
<dbReference type="Proteomes" id="UP000800981">
    <property type="component" value="Unassembled WGS sequence"/>
</dbReference>
<reference evidence="2 3" key="1">
    <citation type="submission" date="2020-03" db="EMBL/GenBank/DDBJ databases">
        <title>Two novel Motilibacter sp.</title>
        <authorList>
            <person name="Liu S."/>
        </authorList>
    </citation>
    <scope>NUCLEOTIDE SEQUENCE [LARGE SCALE GENOMIC DNA]</scope>
    <source>
        <strain evidence="2 3">E257</strain>
    </source>
</reference>
<protein>
    <submittedName>
        <fullName evidence="2">ABC transporter substrate-binding protein</fullName>
    </submittedName>
</protein>
<evidence type="ECO:0000259" key="1">
    <source>
        <dbReference type="Pfam" id="PF09084"/>
    </source>
</evidence>
<proteinExistence type="predicted"/>
<dbReference type="PANTHER" id="PTHR30024">
    <property type="entry name" value="ALIPHATIC SULFONATES-BINDING PROTEIN-RELATED"/>
    <property type="match status" value="1"/>
</dbReference>
<dbReference type="RefSeq" id="WP_166284401.1">
    <property type="nucleotide sequence ID" value="NZ_JAANNP010000069.1"/>
</dbReference>
<keyword evidence="3" id="KW-1185">Reference proteome</keyword>
<gene>
    <name evidence="2" type="ORF">G9H71_19225</name>
</gene>
<dbReference type="Gene3D" id="3.40.190.10">
    <property type="entry name" value="Periplasmic binding protein-like II"/>
    <property type="match status" value="1"/>
</dbReference>
<evidence type="ECO:0000313" key="3">
    <source>
        <dbReference type="Proteomes" id="UP000800981"/>
    </source>
</evidence>
<name>A0ABX0GYB1_9ACTN</name>
<sequence>MTTSAAPELDAIWFTRCPVPTASGIAHNLGWLDGEFAPDGIAVGVLQDAPPEIARHHFDHELPGLFREGGNVPALVARSQGARTRLLGLTWIEERQAIVVRAGSGIDAAAALRGARAAVPEWAATKGQSFPRAMAVSGFAGALASARLGLGDVELVEVTDDPDPSVGIDAASRDAFWPGLRELADGRVDAVYVKGARAAEQAAAVGAVVAVDLDALPDRRHRVNNGTPRPITVHESLLQARPDLLVRFLRRTLQAADWAAAHPEEVRAILARETRSGAEGVRTAYAEGFHLALHPSLAADRLDLLAQQEAFLHAHGYLAERVSVEEWVDAGPLAEARATVAAAASA</sequence>
<dbReference type="SUPFAM" id="SSF53850">
    <property type="entry name" value="Periplasmic binding protein-like II"/>
    <property type="match status" value="1"/>
</dbReference>
<dbReference type="Pfam" id="PF09084">
    <property type="entry name" value="NMT1"/>
    <property type="match status" value="1"/>
</dbReference>
<feature type="domain" description="SsuA/THI5-like" evidence="1">
    <location>
        <begin position="182"/>
        <end position="265"/>
    </location>
</feature>
<organism evidence="2 3">
    <name type="scientific">Motilibacter deserti</name>
    <dbReference type="NCBI Taxonomy" id="2714956"/>
    <lineage>
        <taxon>Bacteria</taxon>
        <taxon>Bacillati</taxon>
        <taxon>Actinomycetota</taxon>
        <taxon>Actinomycetes</taxon>
        <taxon>Motilibacterales</taxon>
        <taxon>Motilibacteraceae</taxon>
        <taxon>Motilibacter</taxon>
    </lineage>
</organism>
<comment type="caution">
    <text evidence="2">The sequence shown here is derived from an EMBL/GenBank/DDBJ whole genome shotgun (WGS) entry which is preliminary data.</text>
</comment>
<dbReference type="InterPro" id="IPR015168">
    <property type="entry name" value="SsuA/THI5"/>
</dbReference>
<accession>A0ABX0GYB1</accession>
<evidence type="ECO:0000313" key="2">
    <source>
        <dbReference type="EMBL" id="NHC15919.1"/>
    </source>
</evidence>
<dbReference type="PANTHER" id="PTHR30024:SF21">
    <property type="entry name" value="ABC TRANSPORTER SUBSTRATE-BINDING PROTEIN"/>
    <property type="match status" value="1"/>
</dbReference>
<dbReference type="EMBL" id="JAANNP010000069">
    <property type="protein sequence ID" value="NHC15919.1"/>
    <property type="molecule type" value="Genomic_DNA"/>
</dbReference>